<feature type="coiled-coil region" evidence="1">
    <location>
        <begin position="60"/>
        <end position="87"/>
    </location>
</feature>
<keyword evidence="3" id="KW-1185">Reference proteome</keyword>
<reference evidence="2 3" key="1">
    <citation type="submission" date="2018-07" db="EMBL/GenBank/DDBJ databases">
        <title>Genome sequence of Azospirillum sp. ATCC 49961.</title>
        <authorList>
            <person name="Sant'Anna F.H."/>
            <person name="Baldani J.I."/>
            <person name="Zilli J.E."/>
            <person name="Reis V.M."/>
            <person name="Hartmann A."/>
            <person name="Cruz L."/>
            <person name="de Souza E.M."/>
            <person name="de Oliveira Pedrosa F."/>
            <person name="Passaglia L.M.P."/>
        </authorList>
    </citation>
    <scope>NUCLEOTIDE SEQUENCE [LARGE SCALE GENOMIC DNA]</scope>
    <source>
        <strain evidence="2 3">ATCC 49961</strain>
    </source>
</reference>
<organism evidence="2 3">
    <name type="scientific">Roseomonas genomospecies 6</name>
    <dbReference type="NCBI Taxonomy" id="214106"/>
    <lineage>
        <taxon>Bacteria</taxon>
        <taxon>Pseudomonadati</taxon>
        <taxon>Pseudomonadota</taxon>
        <taxon>Alphaproteobacteria</taxon>
        <taxon>Acetobacterales</taxon>
        <taxon>Roseomonadaceae</taxon>
        <taxon>Roseomonas</taxon>
    </lineage>
</organism>
<dbReference type="RefSeq" id="WP_149470804.1">
    <property type="nucleotide sequence ID" value="NZ_QOKW01000019.1"/>
</dbReference>
<sequence length="165" mass="18407">MSKVKLKFKDSAGDDLTIDWPVKVKMPESVKPSQRSGRAQGRHVEKTFFLTYKLLPDSEINDLLKELQEHNERIAKAKAAVADAKSDDERDAAEKAAADAEDGFVAWRVALLREVIVGLPDNHGWAALFEELPEFSPALVEAMADYRMIGKAMEEGYWEMANGGK</sequence>
<evidence type="ECO:0000256" key="1">
    <source>
        <dbReference type="SAM" id="Coils"/>
    </source>
</evidence>
<gene>
    <name evidence="2" type="ORF">DS843_21050</name>
</gene>
<dbReference type="AlphaFoldDB" id="A0A9W7NGL1"/>
<accession>A0A9W7NGL1</accession>
<evidence type="ECO:0000313" key="2">
    <source>
        <dbReference type="EMBL" id="KAA0678073.1"/>
    </source>
</evidence>
<evidence type="ECO:0008006" key="4">
    <source>
        <dbReference type="Google" id="ProtNLM"/>
    </source>
</evidence>
<comment type="caution">
    <text evidence="2">The sequence shown here is derived from an EMBL/GenBank/DDBJ whole genome shotgun (WGS) entry which is preliminary data.</text>
</comment>
<protein>
    <recommendedName>
        <fullName evidence="4">Tail assembly chaperone</fullName>
    </recommendedName>
</protein>
<name>A0A9W7NGL1_9PROT</name>
<keyword evidence="1" id="KW-0175">Coiled coil</keyword>
<dbReference type="Proteomes" id="UP000480854">
    <property type="component" value="Unassembled WGS sequence"/>
</dbReference>
<evidence type="ECO:0000313" key="3">
    <source>
        <dbReference type="Proteomes" id="UP000480854"/>
    </source>
</evidence>
<proteinExistence type="predicted"/>
<dbReference type="EMBL" id="QOKW01000019">
    <property type="protein sequence ID" value="KAA0678073.1"/>
    <property type="molecule type" value="Genomic_DNA"/>
</dbReference>